<dbReference type="RefSeq" id="WP_039220751.1">
    <property type="nucleotide sequence ID" value="NZ_JWLW01000018.1"/>
</dbReference>
<keyword evidence="1" id="KW-0449">Lipoprotein</keyword>
<dbReference type="OrthoDB" id="5767078at2"/>
<sequence>MKTRMWYALLGLFTVLILSACGEKKEGIGRYGMLDGSTPEYTTVMFLKSVYEDDNLDTAIQLSSEKMSRILTRYHTNSNVQRHLLNLKYDTVTVTPQSAGKIGRNEFSEKSTITVFLSGNYNGEKVEDLRSLDLIKEDGEWKVNKIHPDAYL</sequence>
<gene>
    <name evidence="1" type="ORF">RJ41_11415</name>
</gene>
<dbReference type="EMBL" id="JWLW01000018">
    <property type="protein sequence ID" value="KHT51972.1"/>
    <property type="molecule type" value="Genomic_DNA"/>
</dbReference>
<evidence type="ECO:0000313" key="1">
    <source>
        <dbReference type="EMBL" id="KHT51972.1"/>
    </source>
</evidence>
<dbReference type="PROSITE" id="PS51257">
    <property type="entry name" value="PROKAR_LIPOPROTEIN"/>
    <property type="match status" value="1"/>
</dbReference>
<evidence type="ECO:0000313" key="2">
    <source>
        <dbReference type="Proteomes" id="UP000031197"/>
    </source>
</evidence>
<name>A0A0B3Z385_9ALTE</name>
<organism evidence="1 2">
    <name type="scientific">Alteromonas marina</name>
    <dbReference type="NCBI Taxonomy" id="203795"/>
    <lineage>
        <taxon>Bacteria</taxon>
        <taxon>Pseudomonadati</taxon>
        <taxon>Pseudomonadota</taxon>
        <taxon>Gammaproteobacteria</taxon>
        <taxon>Alteromonadales</taxon>
        <taxon>Alteromonadaceae</taxon>
        <taxon>Alteromonas/Salinimonas group</taxon>
        <taxon>Alteromonas</taxon>
    </lineage>
</organism>
<protein>
    <submittedName>
        <fullName evidence="1">Lipoprotein</fullName>
    </submittedName>
</protein>
<accession>A0A0B3Z385</accession>
<dbReference type="Proteomes" id="UP000031197">
    <property type="component" value="Unassembled WGS sequence"/>
</dbReference>
<proteinExistence type="predicted"/>
<dbReference type="AlphaFoldDB" id="A0A0B3Z385"/>
<reference evidence="1 2" key="1">
    <citation type="submission" date="2014-12" db="EMBL/GenBank/DDBJ databases">
        <title>Genome sequencing of Alteromonas marina AD001.</title>
        <authorList>
            <person name="Adrian T.G.S."/>
            <person name="Chan K.G."/>
        </authorList>
    </citation>
    <scope>NUCLEOTIDE SEQUENCE [LARGE SCALE GENOMIC DNA]</scope>
    <source>
        <strain evidence="1 2">AD001</strain>
    </source>
</reference>
<comment type="caution">
    <text evidence="1">The sequence shown here is derived from an EMBL/GenBank/DDBJ whole genome shotgun (WGS) entry which is preliminary data.</text>
</comment>
<keyword evidence="2" id="KW-1185">Reference proteome</keyword>